<dbReference type="InterPro" id="IPR027304">
    <property type="entry name" value="Trigger_fact/SurA_dom_sf"/>
</dbReference>
<dbReference type="EMBL" id="DSFP01000033">
    <property type="protein sequence ID" value="HEW45753.1"/>
    <property type="molecule type" value="Genomic_DNA"/>
</dbReference>
<dbReference type="AlphaFoldDB" id="A0A7C2ZNN0"/>
<evidence type="ECO:0000256" key="4">
    <source>
        <dbReference type="ARBA" id="ARBA00023110"/>
    </source>
</evidence>
<dbReference type="Gene3D" id="1.10.4030.10">
    <property type="entry name" value="Porin chaperone SurA, peptide-binding domain"/>
    <property type="match status" value="1"/>
</dbReference>
<dbReference type="PANTHER" id="PTHR47245:SF1">
    <property type="entry name" value="FOLDASE PROTEIN PRSA"/>
    <property type="match status" value="1"/>
</dbReference>
<dbReference type="InterPro" id="IPR046357">
    <property type="entry name" value="PPIase_dom_sf"/>
</dbReference>
<dbReference type="Pfam" id="PF13145">
    <property type="entry name" value="Rotamase_2"/>
    <property type="match status" value="1"/>
</dbReference>
<proteinExistence type="predicted"/>
<dbReference type="InterPro" id="IPR000297">
    <property type="entry name" value="PPIase_PpiC"/>
</dbReference>
<gene>
    <name evidence="7" type="ORF">ENO47_03670</name>
</gene>
<name>A0A7C2ZNN0_9AQUI</name>
<evidence type="ECO:0000256" key="2">
    <source>
        <dbReference type="ARBA" id="ARBA00013194"/>
    </source>
</evidence>
<comment type="caution">
    <text evidence="7">The sequence shown here is derived from an EMBL/GenBank/DDBJ whole genome shotgun (WGS) entry which is preliminary data.</text>
</comment>
<keyword evidence="4" id="KW-0697">Rotamase</keyword>
<organism evidence="7">
    <name type="scientific">Hydrogenobacter sp</name>
    <dbReference type="NCBI Taxonomy" id="2152829"/>
    <lineage>
        <taxon>Bacteria</taxon>
        <taxon>Pseudomonadati</taxon>
        <taxon>Aquificota</taxon>
        <taxon>Aquificia</taxon>
        <taxon>Aquificales</taxon>
        <taxon>Aquificaceae</taxon>
        <taxon>Hydrogenobacter</taxon>
    </lineage>
</organism>
<sequence>MVRFLLLLFLISFSFAKVVARIDKEAITSEEVREAFGAYWREILHLPIARATSRDLQEFLVEYVRSKIIMMEAKRMGLSVSNAEFEDYVEKHVGSKRLSSIAKEFLYTEILTQKIIDRIAGNMDIKDGQITAYYYLNLREFKLPAQVLLERYSVDNLDRANELYYNLANGITVKEDREIKKGQPMWYSIQTLPEIVRRQLYPYDVGKTTKPIEVGGVYVIFRVAEKRGSGIMPLEEAKPIVIEKLLREKRQEVFRRWFQEALKRHSVEFYFGQL</sequence>
<comment type="catalytic activity">
    <reaction evidence="1">
        <text>[protein]-peptidylproline (omega=180) = [protein]-peptidylproline (omega=0)</text>
        <dbReference type="Rhea" id="RHEA:16237"/>
        <dbReference type="Rhea" id="RHEA-COMP:10747"/>
        <dbReference type="Rhea" id="RHEA-COMP:10748"/>
        <dbReference type="ChEBI" id="CHEBI:83833"/>
        <dbReference type="ChEBI" id="CHEBI:83834"/>
        <dbReference type="EC" id="5.2.1.8"/>
    </reaction>
</comment>
<dbReference type="GO" id="GO:0003755">
    <property type="term" value="F:peptidyl-prolyl cis-trans isomerase activity"/>
    <property type="evidence" value="ECO:0007669"/>
    <property type="project" value="UniProtKB-KW"/>
</dbReference>
<evidence type="ECO:0000313" key="7">
    <source>
        <dbReference type="EMBL" id="HEW45753.1"/>
    </source>
</evidence>
<dbReference type="EC" id="5.2.1.8" evidence="2"/>
<accession>A0A7C2ZNN0</accession>
<dbReference type="Gene3D" id="3.10.50.40">
    <property type="match status" value="1"/>
</dbReference>
<evidence type="ECO:0000256" key="5">
    <source>
        <dbReference type="ARBA" id="ARBA00023235"/>
    </source>
</evidence>
<dbReference type="SUPFAM" id="SSF109998">
    <property type="entry name" value="Triger factor/SurA peptide-binding domain-like"/>
    <property type="match status" value="1"/>
</dbReference>
<evidence type="ECO:0000256" key="3">
    <source>
        <dbReference type="ARBA" id="ARBA00022729"/>
    </source>
</evidence>
<keyword evidence="3" id="KW-0732">Signal</keyword>
<dbReference type="InterPro" id="IPR050245">
    <property type="entry name" value="PrsA_foldase"/>
</dbReference>
<dbReference type="PANTHER" id="PTHR47245">
    <property type="entry name" value="PEPTIDYLPROLYL ISOMERASE"/>
    <property type="match status" value="1"/>
</dbReference>
<keyword evidence="5 7" id="KW-0413">Isomerase</keyword>
<feature type="domain" description="PpiC" evidence="6">
    <location>
        <begin position="126"/>
        <end position="239"/>
    </location>
</feature>
<evidence type="ECO:0000256" key="1">
    <source>
        <dbReference type="ARBA" id="ARBA00000971"/>
    </source>
</evidence>
<protein>
    <recommendedName>
        <fullName evidence="2">peptidylprolyl isomerase</fullName>
        <ecNumber evidence="2">5.2.1.8</ecNumber>
    </recommendedName>
</protein>
<evidence type="ECO:0000259" key="6">
    <source>
        <dbReference type="Pfam" id="PF13145"/>
    </source>
</evidence>
<reference evidence="7" key="1">
    <citation type="journal article" date="2020" name="mSystems">
        <title>Genome- and Community-Level Interaction Insights into Carbon Utilization and Element Cycling Functions of Hydrothermarchaeota in Hydrothermal Sediment.</title>
        <authorList>
            <person name="Zhou Z."/>
            <person name="Liu Y."/>
            <person name="Xu W."/>
            <person name="Pan J."/>
            <person name="Luo Z.H."/>
            <person name="Li M."/>
        </authorList>
    </citation>
    <scope>NUCLEOTIDE SEQUENCE [LARGE SCALE GENOMIC DNA]</scope>
    <source>
        <strain evidence="7">SpSt-132</strain>
    </source>
</reference>